<protein>
    <submittedName>
        <fullName evidence="1">2-Methylisocitrate lyase, PEP mutase family</fullName>
    </submittedName>
</protein>
<dbReference type="SUPFAM" id="SSF51621">
    <property type="entry name" value="Phosphoenolpyruvate/pyruvate domain"/>
    <property type="match status" value="1"/>
</dbReference>
<dbReference type="Proteomes" id="UP000199025">
    <property type="component" value="Unassembled WGS sequence"/>
</dbReference>
<dbReference type="CDD" id="cd00377">
    <property type="entry name" value="ICL_PEPM"/>
    <property type="match status" value="1"/>
</dbReference>
<dbReference type="PROSITE" id="PS00086">
    <property type="entry name" value="CYTOCHROME_P450"/>
    <property type="match status" value="1"/>
</dbReference>
<dbReference type="SUPFAM" id="SSF48264">
    <property type="entry name" value="Cytochrome P450"/>
    <property type="match status" value="1"/>
</dbReference>
<dbReference type="STRING" id="115433.SAMN05421835_107297"/>
<dbReference type="InterPro" id="IPR039556">
    <property type="entry name" value="ICL/PEPM"/>
</dbReference>
<dbReference type="InterPro" id="IPR015813">
    <property type="entry name" value="Pyrv/PenolPyrv_kinase-like_dom"/>
</dbReference>
<dbReference type="GO" id="GO:0016705">
    <property type="term" value="F:oxidoreductase activity, acting on paired donors, with incorporation or reduction of molecular oxygen"/>
    <property type="evidence" value="ECO:0007669"/>
    <property type="project" value="InterPro"/>
</dbReference>
<dbReference type="GO" id="GO:0004497">
    <property type="term" value="F:monooxygenase activity"/>
    <property type="evidence" value="ECO:0007669"/>
    <property type="project" value="InterPro"/>
</dbReference>
<evidence type="ECO:0000313" key="1">
    <source>
        <dbReference type="EMBL" id="SFJ69727.1"/>
    </source>
</evidence>
<name>A0A1I3TJN7_9PSEU</name>
<dbReference type="Gene3D" id="3.20.20.60">
    <property type="entry name" value="Phosphoenolpyruvate-binding domains"/>
    <property type="match status" value="1"/>
</dbReference>
<dbReference type="EMBL" id="FORP01000007">
    <property type="protein sequence ID" value="SFJ69727.1"/>
    <property type="molecule type" value="Genomic_DNA"/>
</dbReference>
<dbReference type="Pfam" id="PF13714">
    <property type="entry name" value="PEP_mutase"/>
    <property type="match status" value="1"/>
</dbReference>
<dbReference type="GO" id="GO:0005506">
    <property type="term" value="F:iron ion binding"/>
    <property type="evidence" value="ECO:0007669"/>
    <property type="project" value="InterPro"/>
</dbReference>
<dbReference type="AlphaFoldDB" id="A0A1I3TJN7"/>
<dbReference type="GO" id="GO:0020037">
    <property type="term" value="F:heme binding"/>
    <property type="evidence" value="ECO:0007669"/>
    <property type="project" value="InterPro"/>
</dbReference>
<keyword evidence="1" id="KW-0456">Lyase</keyword>
<keyword evidence="2" id="KW-1185">Reference proteome</keyword>
<evidence type="ECO:0000313" key="2">
    <source>
        <dbReference type="Proteomes" id="UP000199025"/>
    </source>
</evidence>
<dbReference type="GO" id="GO:0016829">
    <property type="term" value="F:lyase activity"/>
    <property type="evidence" value="ECO:0007669"/>
    <property type="project" value="UniProtKB-KW"/>
</dbReference>
<dbReference type="InterPro" id="IPR036396">
    <property type="entry name" value="Cyt_P450_sf"/>
</dbReference>
<organism evidence="1 2">
    <name type="scientific">Amycolatopsis sacchari</name>
    <dbReference type="NCBI Taxonomy" id="115433"/>
    <lineage>
        <taxon>Bacteria</taxon>
        <taxon>Bacillati</taxon>
        <taxon>Actinomycetota</taxon>
        <taxon>Actinomycetes</taxon>
        <taxon>Pseudonocardiales</taxon>
        <taxon>Pseudonocardiaceae</taxon>
        <taxon>Amycolatopsis</taxon>
    </lineage>
</organism>
<reference evidence="1 2" key="1">
    <citation type="submission" date="2016-10" db="EMBL/GenBank/DDBJ databases">
        <authorList>
            <person name="de Groot N.N."/>
        </authorList>
    </citation>
    <scope>NUCLEOTIDE SEQUENCE [LARGE SCALE GENOMIC DNA]</scope>
    <source>
        <strain evidence="1 2">DSM 44468</strain>
    </source>
</reference>
<proteinExistence type="predicted"/>
<gene>
    <name evidence="1" type="ORF">SAMN05421835_107297</name>
</gene>
<dbReference type="PANTHER" id="PTHR42905:SF16">
    <property type="entry name" value="CARBOXYPHOSPHONOENOLPYRUVATE PHOSPHONOMUTASE-LIKE PROTEIN (AFU_ORTHOLOGUE AFUA_5G07230)"/>
    <property type="match status" value="1"/>
</dbReference>
<accession>A0A1I3TJN7</accession>
<dbReference type="InterPro" id="IPR017972">
    <property type="entry name" value="Cyt_P450_CS"/>
</dbReference>
<sequence length="461" mass="47104">MSAAADTSRSYRSGMSLFLDPPPAPPAGEVGTLAWLRASAARFSSGAEHARRRKLVDEQLAAVDPAGLRTLVATADVGPDFARRALVAALAEALGARDDVVDAVLTVAGGYRTGEPSPGAEDAVALLARQWGTDEAAANRISLLVQACDATAALIRGDDPPVPTTRRVAGDGTVITVDLAEHPFGAGPHACPGREHALAMAQGAAIALRRAEFAALHRGARPLLLPNAWDHASAAAFVAMGFPAVGTTSLGVAASAGLPDGTGATRHETLDLARRLAGLPCLLSVDIETGFSTDPREVAALTAELAALGVAGVNLEDAVGDVDRQRELIAAARSSGLFVNARTDTHWLRTGDDREAIGRCQSYVDAGAHAVFVPGMRDERSISALVAAVDAAVNVLYSPDGPGYRRLGELGVARVSCGSLPFRVALGAAVATVEAVAAGRPVPGGAVSYAEVVARSGAAPR</sequence>
<dbReference type="OrthoDB" id="9780430at2"/>
<dbReference type="PANTHER" id="PTHR42905">
    <property type="entry name" value="PHOSPHOENOLPYRUVATE CARBOXYLASE"/>
    <property type="match status" value="1"/>
</dbReference>
<dbReference type="InterPro" id="IPR040442">
    <property type="entry name" value="Pyrv_kinase-like_dom_sf"/>
</dbReference>